<dbReference type="EMBL" id="BKZW01000001">
    <property type="protein sequence ID" value="GER86801.1"/>
    <property type="molecule type" value="Genomic_DNA"/>
</dbReference>
<dbReference type="GO" id="GO:0000287">
    <property type="term" value="F:magnesium ion binding"/>
    <property type="evidence" value="ECO:0007669"/>
    <property type="project" value="InterPro"/>
</dbReference>
<evidence type="ECO:0000313" key="2">
    <source>
        <dbReference type="EMBL" id="GER86801.1"/>
    </source>
</evidence>
<evidence type="ECO:0000259" key="1">
    <source>
        <dbReference type="Pfam" id="PF06616"/>
    </source>
</evidence>
<evidence type="ECO:0000313" key="3">
    <source>
        <dbReference type="Proteomes" id="UP000326912"/>
    </source>
</evidence>
<gene>
    <name evidence="2" type="ORF">KDW_09630</name>
</gene>
<sequence length="161" mass="18793">MQQIHNTTLQQLDGSSFSFAPPGPDRHNSLLVDTIELFSPRYAPHAYILYLQDPANMVKIYEWQQLVALGIQAVTITDLPDILLYQARKQVLYCIDVFTLHGVISNQRKQAIEQTMKHCNLRRIYISACYDLSDYKQCVEQIVWGSYIWLAHKPEHTIFHW</sequence>
<dbReference type="GO" id="GO:0009036">
    <property type="term" value="F:type II site-specific deoxyribonuclease activity"/>
    <property type="evidence" value="ECO:0007669"/>
    <property type="project" value="InterPro"/>
</dbReference>
<organism evidence="2 3">
    <name type="scientific">Dictyobacter vulcani</name>
    <dbReference type="NCBI Taxonomy" id="2607529"/>
    <lineage>
        <taxon>Bacteria</taxon>
        <taxon>Bacillati</taxon>
        <taxon>Chloroflexota</taxon>
        <taxon>Ktedonobacteria</taxon>
        <taxon>Ktedonobacterales</taxon>
        <taxon>Dictyobacteraceae</taxon>
        <taxon>Dictyobacter</taxon>
    </lineage>
</organism>
<dbReference type="GO" id="GO:0003677">
    <property type="term" value="F:DNA binding"/>
    <property type="evidence" value="ECO:0007669"/>
    <property type="project" value="InterPro"/>
</dbReference>
<dbReference type="RefSeq" id="WP_151754878.1">
    <property type="nucleotide sequence ID" value="NZ_BKZW01000001.1"/>
</dbReference>
<dbReference type="InterPro" id="IPR041963">
    <property type="entry name" value="BsuBI/PstI_C_sf"/>
</dbReference>
<dbReference type="Gene3D" id="3.40.1350.80">
    <property type="match status" value="1"/>
</dbReference>
<proteinExistence type="predicted"/>
<dbReference type="GO" id="GO:0009307">
    <property type="term" value="P:DNA restriction-modification system"/>
    <property type="evidence" value="ECO:0007669"/>
    <property type="project" value="InterPro"/>
</dbReference>
<reference evidence="2 3" key="1">
    <citation type="submission" date="2019-10" db="EMBL/GenBank/DDBJ databases">
        <title>Dictyobacter vulcani sp. nov., within the class Ktedonobacteria, isolated from soil of volcanic Mt. Zao.</title>
        <authorList>
            <person name="Zheng Y."/>
            <person name="Wang C.M."/>
            <person name="Sakai Y."/>
            <person name="Abe K."/>
            <person name="Yokota A."/>
            <person name="Yabe S."/>
        </authorList>
    </citation>
    <scope>NUCLEOTIDE SEQUENCE [LARGE SCALE GENOMIC DNA]</scope>
    <source>
        <strain evidence="2 3">W12</strain>
    </source>
</reference>
<name>A0A5J4KKS8_9CHLR</name>
<protein>
    <recommendedName>
        <fullName evidence="1">BsuBI/PstI restriction endonuclease domain-containing protein</fullName>
    </recommendedName>
</protein>
<comment type="caution">
    <text evidence="2">The sequence shown here is derived from an EMBL/GenBank/DDBJ whole genome shotgun (WGS) entry which is preliminary data.</text>
</comment>
<dbReference type="Pfam" id="PF06616">
    <property type="entry name" value="BsuBI_PstI_RE"/>
    <property type="match status" value="1"/>
</dbReference>
<dbReference type="InterPro" id="IPR009528">
    <property type="entry name" value="Restrct_endonuc_II_BsuBI_C"/>
</dbReference>
<dbReference type="AlphaFoldDB" id="A0A5J4KKS8"/>
<feature type="domain" description="BsuBI/PstI restriction endonuclease" evidence="1">
    <location>
        <begin position="25"/>
        <end position="158"/>
    </location>
</feature>
<accession>A0A5J4KKS8</accession>
<keyword evidence="3" id="KW-1185">Reference proteome</keyword>
<dbReference type="Proteomes" id="UP000326912">
    <property type="component" value="Unassembled WGS sequence"/>
</dbReference>